<keyword evidence="13" id="KW-1185">Reference proteome</keyword>
<dbReference type="InterPro" id="IPR002912">
    <property type="entry name" value="ACT_dom"/>
</dbReference>
<dbReference type="Gene3D" id="3.40.190.10">
    <property type="entry name" value="Periplasmic binding protein-like II"/>
    <property type="match status" value="2"/>
</dbReference>
<dbReference type="STRING" id="1280514.AXFE_08440"/>
<dbReference type="Gene3D" id="3.30.70.260">
    <property type="match status" value="1"/>
</dbReference>
<evidence type="ECO:0000259" key="10">
    <source>
        <dbReference type="PROSITE" id="PS51171"/>
    </source>
</evidence>
<dbReference type="CDD" id="cd04905">
    <property type="entry name" value="ACT_CM-PDT"/>
    <property type="match status" value="1"/>
</dbReference>
<feature type="domain" description="Prephenate dehydratase" evidence="10">
    <location>
        <begin position="2"/>
        <end position="179"/>
    </location>
</feature>
<evidence type="ECO:0000256" key="5">
    <source>
        <dbReference type="ARBA" id="ARBA00023141"/>
    </source>
</evidence>
<dbReference type="SUPFAM" id="SSF55021">
    <property type="entry name" value="ACT-like"/>
    <property type="match status" value="1"/>
</dbReference>
<dbReference type="EMBL" id="JXYS01000020">
    <property type="protein sequence ID" value="KJF18277.1"/>
    <property type="molecule type" value="Genomic_DNA"/>
</dbReference>
<dbReference type="PIRSF" id="PIRSF001500">
    <property type="entry name" value="Chor_mut_pdt_Ppr"/>
    <property type="match status" value="1"/>
</dbReference>
<evidence type="ECO:0000256" key="3">
    <source>
        <dbReference type="ARBA" id="ARBA00021872"/>
    </source>
</evidence>
<comment type="catalytic activity">
    <reaction evidence="8">
        <text>prephenate + H(+) = 3-phenylpyruvate + CO2 + H2O</text>
        <dbReference type="Rhea" id="RHEA:21648"/>
        <dbReference type="ChEBI" id="CHEBI:15377"/>
        <dbReference type="ChEBI" id="CHEBI:15378"/>
        <dbReference type="ChEBI" id="CHEBI:16526"/>
        <dbReference type="ChEBI" id="CHEBI:18005"/>
        <dbReference type="ChEBI" id="CHEBI:29934"/>
        <dbReference type="EC" id="4.2.1.51"/>
    </reaction>
</comment>
<dbReference type="InterPro" id="IPR045865">
    <property type="entry name" value="ACT-like_dom_sf"/>
</dbReference>
<evidence type="ECO:0000256" key="6">
    <source>
        <dbReference type="ARBA" id="ARBA00023222"/>
    </source>
</evidence>
<dbReference type="InterPro" id="IPR008242">
    <property type="entry name" value="Chor_mutase/pphenate_deHydtase"/>
</dbReference>
<comment type="caution">
    <text evidence="12">The sequence shown here is derived from an EMBL/GenBank/DDBJ whole genome shotgun (WGS) entry which is preliminary data.</text>
</comment>
<protein>
    <recommendedName>
        <fullName evidence="3">Prephenate dehydratase</fullName>
        <ecNumber evidence="2">4.2.1.51</ecNumber>
    </recommendedName>
</protein>
<name>A0A0D8HKH9_9ACTN</name>
<reference evidence="12 13" key="1">
    <citation type="submission" date="2015-01" db="EMBL/GenBank/DDBJ databases">
        <title>Draft genome of the acidophilic iron oxidizer Acidithrix ferrooxidans strain Py-F3.</title>
        <authorList>
            <person name="Poehlein A."/>
            <person name="Eisen S."/>
            <person name="Schloemann M."/>
            <person name="Johnson B.D."/>
            <person name="Daniel R."/>
            <person name="Muehling M."/>
        </authorList>
    </citation>
    <scope>NUCLEOTIDE SEQUENCE [LARGE SCALE GENOMIC DNA]</scope>
    <source>
        <strain evidence="12 13">Py-F3</strain>
    </source>
</reference>
<dbReference type="RefSeq" id="WP_052604606.1">
    <property type="nucleotide sequence ID" value="NZ_JXYS01000020.1"/>
</dbReference>
<evidence type="ECO:0000259" key="11">
    <source>
        <dbReference type="PROSITE" id="PS51671"/>
    </source>
</evidence>
<sequence>MIICYLGPRGTSDFRAISLLRSVEGPEPLPMSSISDVVETVNYTPGALGIIPLENSTDGEMTINLDKLIFEVENVMIREEVVLAESIDAYCLDPAVQPTTVVSHPLILDLCTKYIKQHSLVTRHALSTAEAARYVADNRDPTVIALAPMVVGESYGLSLVANAVMDVPDIRTRYVLLGREVAPPSGDDRTSLVVTPTSDRVGFLSEVAAIFSRHGVNMNHILSRPLSAKIGNYAMHIVLEGHIYDEQISSMVGELFELDATIKLLGSYPRWRGIDVSVPSPNLPRGSVGTLEALISHSTLSRR</sequence>
<dbReference type="PROSITE" id="PS51171">
    <property type="entry name" value="PREPHENATE_DEHYDR_3"/>
    <property type="match status" value="1"/>
</dbReference>
<evidence type="ECO:0000313" key="12">
    <source>
        <dbReference type="EMBL" id="KJF18277.1"/>
    </source>
</evidence>
<comment type="pathway">
    <text evidence="1">Amino-acid biosynthesis; L-phenylalanine biosynthesis; phenylpyruvate from prephenate: step 1/1.</text>
</comment>
<accession>A0A0D8HKH9</accession>
<dbReference type="SUPFAM" id="SSF53850">
    <property type="entry name" value="Periplasmic binding protein-like II"/>
    <property type="match status" value="1"/>
</dbReference>
<evidence type="ECO:0000256" key="8">
    <source>
        <dbReference type="ARBA" id="ARBA00047848"/>
    </source>
</evidence>
<dbReference type="UniPathway" id="UPA00121">
    <property type="reaction ID" value="UER00345"/>
</dbReference>
<evidence type="ECO:0000256" key="2">
    <source>
        <dbReference type="ARBA" id="ARBA00013147"/>
    </source>
</evidence>
<dbReference type="GO" id="GO:0009094">
    <property type="term" value="P:L-phenylalanine biosynthetic process"/>
    <property type="evidence" value="ECO:0007669"/>
    <property type="project" value="UniProtKB-UniPathway"/>
</dbReference>
<keyword evidence="4" id="KW-0028">Amino-acid biosynthesis</keyword>
<dbReference type="Proteomes" id="UP000032360">
    <property type="component" value="Unassembled WGS sequence"/>
</dbReference>
<dbReference type="EC" id="4.2.1.51" evidence="2"/>
<dbReference type="OrthoDB" id="9802281at2"/>
<gene>
    <name evidence="12" type="primary">pheA2</name>
    <name evidence="12" type="ORF">AXFE_08440</name>
</gene>
<keyword evidence="5" id="KW-0057">Aromatic amino acid biosynthesis</keyword>
<feature type="domain" description="ACT" evidence="11">
    <location>
        <begin position="192"/>
        <end position="269"/>
    </location>
</feature>
<dbReference type="AlphaFoldDB" id="A0A0D8HKH9"/>
<keyword evidence="7 12" id="KW-0456">Lyase</keyword>
<dbReference type="GO" id="GO:0005737">
    <property type="term" value="C:cytoplasm"/>
    <property type="evidence" value="ECO:0007669"/>
    <property type="project" value="TreeGrafter"/>
</dbReference>
<evidence type="ECO:0000256" key="9">
    <source>
        <dbReference type="PIRSR" id="PIRSR001500-2"/>
    </source>
</evidence>
<evidence type="ECO:0000313" key="13">
    <source>
        <dbReference type="Proteomes" id="UP000032360"/>
    </source>
</evidence>
<evidence type="ECO:0000256" key="1">
    <source>
        <dbReference type="ARBA" id="ARBA00004741"/>
    </source>
</evidence>
<dbReference type="Pfam" id="PF00800">
    <property type="entry name" value="PDT"/>
    <property type="match status" value="1"/>
</dbReference>
<proteinExistence type="predicted"/>
<organism evidence="12 13">
    <name type="scientific">Acidithrix ferrooxidans</name>
    <dbReference type="NCBI Taxonomy" id="1280514"/>
    <lineage>
        <taxon>Bacteria</taxon>
        <taxon>Bacillati</taxon>
        <taxon>Actinomycetota</taxon>
        <taxon>Acidimicrobiia</taxon>
        <taxon>Acidimicrobiales</taxon>
        <taxon>Acidimicrobiaceae</taxon>
        <taxon>Acidithrix</taxon>
    </lineage>
</organism>
<evidence type="ECO:0000256" key="4">
    <source>
        <dbReference type="ARBA" id="ARBA00022605"/>
    </source>
</evidence>
<dbReference type="InterPro" id="IPR001086">
    <property type="entry name" value="Preph_deHydtase"/>
</dbReference>
<feature type="site" description="Essential for prephenate dehydratase activity" evidence="9">
    <location>
        <position position="172"/>
    </location>
</feature>
<dbReference type="GO" id="GO:0004664">
    <property type="term" value="F:prephenate dehydratase activity"/>
    <property type="evidence" value="ECO:0007669"/>
    <property type="project" value="UniProtKB-EC"/>
</dbReference>
<dbReference type="PANTHER" id="PTHR21022">
    <property type="entry name" value="PREPHENATE DEHYDRATASE P PROTEIN"/>
    <property type="match status" value="1"/>
</dbReference>
<dbReference type="PROSITE" id="PS51671">
    <property type="entry name" value="ACT"/>
    <property type="match status" value="1"/>
</dbReference>
<dbReference type="PANTHER" id="PTHR21022:SF19">
    <property type="entry name" value="PREPHENATE DEHYDRATASE-RELATED"/>
    <property type="match status" value="1"/>
</dbReference>
<keyword evidence="6" id="KW-0584">Phenylalanine biosynthesis</keyword>
<dbReference type="Pfam" id="PF01842">
    <property type="entry name" value="ACT"/>
    <property type="match status" value="1"/>
</dbReference>
<evidence type="ECO:0000256" key="7">
    <source>
        <dbReference type="ARBA" id="ARBA00023239"/>
    </source>
</evidence>